<dbReference type="KEGG" id="aqu:109583370"/>
<name>A0AAN0JBU7_AMPQE</name>
<dbReference type="EnsemblMetazoa" id="XM_019998683.1">
    <property type="protein sequence ID" value="XP_019854242.1"/>
    <property type="gene ID" value="LOC109583370"/>
</dbReference>
<accession>A0AAN0JBU7</accession>
<proteinExistence type="predicted"/>
<reference evidence="2" key="1">
    <citation type="journal article" date="2010" name="Nature">
        <title>The Amphimedon queenslandica genome and the evolution of animal complexity.</title>
        <authorList>
            <person name="Srivastava M."/>
            <person name="Simakov O."/>
            <person name="Chapman J."/>
            <person name="Fahey B."/>
            <person name="Gauthier M.E."/>
            <person name="Mitros T."/>
            <person name="Richards G.S."/>
            <person name="Conaco C."/>
            <person name="Dacre M."/>
            <person name="Hellsten U."/>
            <person name="Larroux C."/>
            <person name="Putnam N.H."/>
            <person name="Stanke M."/>
            <person name="Adamska M."/>
            <person name="Darling A."/>
            <person name="Degnan S.M."/>
            <person name="Oakley T.H."/>
            <person name="Plachetzki D.C."/>
            <person name="Zhai Y."/>
            <person name="Adamski M."/>
            <person name="Calcino A."/>
            <person name="Cummins S.F."/>
            <person name="Goodstein D.M."/>
            <person name="Harris C."/>
            <person name="Jackson D.J."/>
            <person name="Leys S.P."/>
            <person name="Shu S."/>
            <person name="Woodcroft B.J."/>
            <person name="Vervoort M."/>
            <person name="Kosik K.S."/>
            <person name="Manning G."/>
            <person name="Degnan B.M."/>
            <person name="Rokhsar D.S."/>
        </authorList>
    </citation>
    <scope>NUCLEOTIDE SEQUENCE [LARGE SCALE GENOMIC DNA]</scope>
</reference>
<evidence type="ECO:0000313" key="1">
    <source>
        <dbReference type="EnsemblMetazoa" id="XP_019854242.1"/>
    </source>
</evidence>
<evidence type="ECO:0000313" key="2">
    <source>
        <dbReference type="Proteomes" id="UP000007879"/>
    </source>
</evidence>
<dbReference type="Proteomes" id="UP000007879">
    <property type="component" value="Unassembled WGS sequence"/>
</dbReference>
<organism evidence="1 2">
    <name type="scientific">Amphimedon queenslandica</name>
    <name type="common">Sponge</name>
    <dbReference type="NCBI Taxonomy" id="400682"/>
    <lineage>
        <taxon>Eukaryota</taxon>
        <taxon>Metazoa</taxon>
        <taxon>Porifera</taxon>
        <taxon>Demospongiae</taxon>
        <taxon>Heteroscleromorpha</taxon>
        <taxon>Haplosclerida</taxon>
        <taxon>Niphatidae</taxon>
        <taxon>Amphimedon</taxon>
    </lineage>
</organism>
<dbReference type="AlphaFoldDB" id="A0AAN0JBU7"/>
<reference evidence="1" key="2">
    <citation type="submission" date="2024-06" db="UniProtKB">
        <authorList>
            <consortium name="EnsemblMetazoa"/>
        </authorList>
    </citation>
    <scope>IDENTIFICATION</scope>
</reference>
<dbReference type="GeneID" id="109583370"/>
<keyword evidence="2" id="KW-1185">Reference proteome</keyword>
<sequence length="137" mass="15436">MRLDDVNKRGGANWTMLCNAVEKMNQAAADSIRAKHNIFASQPIEQSYPQNYVEPDTQTTDFSYIYTVHFSLSIHDHQPFHITCAHPLPLIHTLNTGHWQTGLLTETCSGCHGLLLLQNYQLLTILQCLPSLVSLCN</sequence>
<dbReference type="RefSeq" id="XP_019854242.1">
    <property type="nucleotide sequence ID" value="XM_019998683.1"/>
</dbReference>
<protein>
    <submittedName>
        <fullName evidence="1">Uncharacterized protein</fullName>
    </submittedName>
</protein>